<dbReference type="HOGENOM" id="CLU_065901_2_0_9"/>
<keyword evidence="2" id="KW-0456">Lyase</keyword>
<dbReference type="SUPFAM" id="SSF53800">
    <property type="entry name" value="Chelatase"/>
    <property type="match status" value="1"/>
</dbReference>
<dbReference type="eggNOG" id="COG2138">
    <property type="taxonomic scope" value="Bacteria"/>
</dbReference>
<dbReference type="PANTHER" id="PTHR33542">
    <property type="entry name" value="SIROHYDROCHLORIN FERROCHELATASE, CHLOROPLASTIC"/>
    <property type="match status" value="1"/>
</dbReference>
<sequence>MNSMTSDKTDGILILAHGSRASEASYVLQSITDKVKSKWSYCPVYTASLQFEHPDIEEAVNAMVGKGIKRIVLVPLFLFPGNHMQIDIPTLIDRMKKHYPNTEIVLSGYIGNDDRIADIVIDKALEGVARLNGAHNRP</sequence>
<gene>
    <name evidence="3" type="ordered locus">Mahau_1225</name>
</gene>
<dbReference type="Proteomes" id="UP000008457">
    <property type="component" value="Chromosome"/>
</dbReference>
<evidence type="ECO:0000313" key="3">
    <source>
        <dbReference type="EMBL" id="AEE96420.1"/>
    </source>
</evidence>
<keyword evidence="1" id="KW-0479">Metal-binding</keyword>
<dbReference type="Pfam" id="PF01903">
    <property type="entry name" value="CbiX"/>
    <property type="match status" value="1"/>
</dbReference>
<reference evidence="3 4" key="2">
    <citation type="journal article" date="2011" name="Stand. Genomic Sci.">
        <title>Complete genome sequence of Mahella australiensis type strain (50-1 BON).</title>
        <authorList>
            <person name="Sikorski J."/>
            <person name="Teshima H."/>
            <person name="Nolan M."/>
            <person name="Lucas S."/>
            <person name="Hammon N."/>
            <person name="Deshpande S."/>
            <person name="Cheng J.F."/>
            <person name="Pitluck S."/>
            <person name="Liolios K."/>
            <person name="Pagani I."/>
            <person name="Ivanova N."/>
            <person name="Huntemann M."/>
            <person name="Mavromatis K."/>
            <person name="Ovchinikova G."/>
            <person name="Pati A."/>
            <person name="Tapia R."/>
            <person name="Han C."/>
            <person name="Goodwin L."/>
            <person name="Chen A."/>
            <person name="Palaniappan K."/>
            <person name="Land M."/>
            <person name="Hauser L."/>
            <person name="Ngatchou-Djao O.D."/>
            <person name="Rohde M."/>
            <person name="Pukall R."/>
            <person name="Spring S."/>
            <person name="Abt B."/>
            <person name="Goker M."/>
            <person name="Detter J.C."/>
            <person name="Woyke T."/>
            <person name="Bristow J."/>
            <person name="Markowitz V."/>
            <person name="Hugenholtz P."/>
            <person name="Eisen J.A."/>
            <person name="Kyrpides N.C."/>
            <person name="Klenk H.P."/>
            <person name="Lapidus A."/>
        </authorList>
    </citation>
    <scope>NUCLEOTIDE SEQUENCE [LARGE SCALE GENOMIC DNA]</scope>
    <source>
        <strain evidence="4">DSM 15567 / CIP 107919 / 50-1 BON</strain>
    </source>
</reference>
<dbReference type="InterPro" id="IPR050963">
    <property type="entry name" value="Sirohydro_Cobaltochel/CbiX"/>
</dbReference>
<organism evidence="3 4">
    <name type="scientific">Mahella australiensis (strain DSM 15567 / CIP 107919 / 50-1 BON)</name>
    <dbReference type="NCBI Taxonomy" id="697281"/>
    <lineage>
        <taxon>Bacteria</taxon>
        <taxon>Bacillati</taxon>
        <taxon>Bacillota</taxon>
        <taxon>Clostridia</taxon>
        <taxon>Thermoanaerobacterales</taxon>
        <taxon>Thermoanaerobacterales Family IV. Incertae Sedis</taxon>
        <taxon>Mahella</taxon>
    </lineage>
</organism>
<dbReference type="GO" id="GO:0016829">
    <property type="term" value="F:lyase activity"/>
    <property type="evidence" value="ECO:0007669"/>
    <property type="project" value="UniProtKB-KW"/>
</dbReference>
<dbReference type="PANTHER" id="PTHR33542:SF3">
    <property type="entry name" value="SIROHYDROCHLORIN FERROCHELATASE, CHLOROPLASTIC"/>
    <property type="match status" value="1"/>
</dbReference>
<reference evidence="4" key="1">
    <citation type="submission" date="2010-11" db="EMBL/GenBank/DDBJ databases">
        <title>The complete genome of Mahella australiensis DSM 15567.</title>
        <authorList>
            <consortium name="US DOE Joint Genome Institute (JGI-PGF)"/>
            <person name="Lucas S."/>
            <person name="Copeland A."/>
            <person name="Lapidus A."/>
            <person name="Bruce D."/>
            <person name="Goodwin L."/>
            <person name="Pitluck S."/>
            <person name="Kyrpides N."/>
            <person name="Mavromatis K."/>
            <person name="Pagani I."/>
            <person name="Ivanova N."/>
            <person name="Teshima H."/>
            <person name="Brettin T."/>
            <person name="Detter J.C."/>
            <person name="Han C."/>
            <person name="Tapia R."/>
            <person name="Land M."/>
            <person name="Hauser L."/>
            <person name="Markowitz V."/>
            <person name="Cheng J.-F."/>
            <person name="Hugenholtz P."/>
            <person name="Woyke T."/>
            <person name="Wu D."/>
            <person name="Spring S."/>
            <person name="Pukall R."/>
            <person name="Steenblock K."/>
            <person name="Schneider S."/>
            <person name="Klenk H.-P."/>
            <person name="Eisen J.A."/>
        </authorList>
    </citation>
    <scope>NUCLEOTIDE SEQUENCE [LARGE SCALE GENOMIC DNA]</scope>
    <source>
        <strain evidence="4">DSM 15567 / CIP 107919 / 50-1 BON</strain>
    </source>
</reference>
<evidence type="ECO:0000256" key="1">
    <source>
        <dbReference type="ARBA" id="ARBA00022723"/>
    </source>
</evidence>
<dbReference type="AlphaFoldDB" id="F3ZW40"/>
<dbReference type="OrthoDB" id="9797895at2"/>
<dbReference type="KEGG" id="mas:Mahau_1225"/>
<dbReference type="Gene3D" id="3.40.50.1400">
    <property type="match status" value="1"/>
</dbReference>
<dbReference type="CDD" id="cd03416">
    <property type="entry name" value="CbiX_SirB_N"/>
    <property type="match status" value="1"/>
</dbReference>
<protein>
    <submittedName>
        <fullName evidence="3">Cobalamin (Vitamin B12) biosynthesis CbiX protein</fullName>
    </submittedName>
</protein>
<dbReference type="InterPro" id="IPR002762">
    <property type="entry name" value="CbiX-like"/>
</dbReference>
<evidence type="ECO:0000313" key="4">
    <source>
        <dbReference type="Proteomes" id="UP000008457"/>
    </source>
</evidence>
<proteinExistence type="predicted"/>
<evidence type="ECO:0000256" key="2">
    <source>
        <dbReference type="ARBA" id="ARBA00023239"/>
    </source>
</evidence>
<accession>F3ZW40</accession>
<keyword evidence="4" id="KW-1185">Reference proteome</keyword>
<dbReference type="RefSeq" id="WP_013780850.1">
    <property type="nucleotide sequence ID" value="NC_015520.1"/>
</dbReference>
<name>F3ZW40_MAHA5</name>
<dbReference type="EMBL" id="CP002360">
    <property type="protein sequence ID" value="AEE96420.1"/>
    <property type="molecule type" value="Genomic_DNA"/>
</dbReference>
<dbReference type="STRING" id="697281.Mahau_1225"/>
<dbReference type="GO" id="GO:0046872">
    <property type="term" value="F:metal ion binding"/>
    <property type="evidence" value="ECO:0007669"/>
    <property type="project" value="UniProtKB-KW"/>
</dbReference>